<dbReference type="Proteomes" id="UP000251314">
    <property type="component" value="Unassembled WGS sequence"/>
</dbReference>
<evidence type="ECO:0000313" key="4">
    <source>
        <dbReference type="EMBL" id="RAW43073.1"/>
    </source>
</evidence>
<dbReference type="EMBL" id="RCMK01000023">
    <property type="protein sequence ID" value="KAG2953616.1"/>
    <property type="molecule type" value="Genomic_DNA"/>
</dbReference>
<name>A0A329T0Q2_9STRA</name>
<comment type="caution">
    <text evidence="4">The sequence shown here is derived from an EMBL/GenBank/DDBJ whole genome shotgun (WGS) entry which is preliminary data.</text>
</comment>
<accession>A0A329T0Q2</accession>
<evidence type="ECO:0000313" key="1">
    <source>
        <dbReference type="EMBL" id="KAG2953616.1"/>
    </source>
</evidence>
<dbReference type="EMBL" id="MJFZ01000008">
    <property type="protein sequence ID" value="RAW43073.1"/>
    <property type="molecule type" value="Genomic_DNA"/>
</dbReference>
<gene>
    <name evidence="3" type="ORF">JG687_00000168</name>
    <name evidence="4" type="ORF">PC110_g785</name>
    <name evidence="1" type="ORF">PC117_g1868</name>
    <name evidence="2" type="ORF">PC129_g641</name>
</gene>
<keyword evidence="5" id="KW-1185">Reference proteome</keyword>
<proteinExistence type="predicted"/>
<dbReference type="EMBL" id="RCMV01000009">
    <property type="protein sequence ID" value="KAG3228832.1"/>
    <property type="molecule type" value="Genomic_DNA"/>
</dbReference>
<reference evidence="4 5" key="1">
    <citation type="submission" date="2018-01" db="EMBL/GenBank/DDBJ databases">
        <title>Draft genome of the strawberry crown rot pathogen Phytophthora cactorum.</title>
        <authorList>
            <person name="Armitage A.D."/>
            <person name="Lysoe E."/>
            <person name="Nellist C.F."/>
            <person name="Harrison R.J."/>
            <person name="Brurberg M.B."/>
        </authorList>
    </citation>
    <scope>NUCLEOTIDE SEQUENCE [LARGE SCALE GENOMIC DNA]</scope>
    <source>
        <strain evidence="4 5">10300</strain>
    </source>
</reference>
<evidence type="ECO:0000313" key="3">
    <source>
        <dbReference type="EMBL" id="KAG6974783.1"/>
    </source>
</evidence>
<organism evidence="4 5">
    <name type="scientific">Phytophthora cactorum</name>
    <dbReference type="NCBI Taxonomy" id="29920"/>
    <lineage>
        <taxon>Eukaryota</taxon>
        <taxon>Sar</taxon>
        <taxon>Stramenopiles</taxon>
        <taxon>Oomycota</taxon>
        <taxon>Peronosporomycetes</taxon>
        <taxon>Peronosporales</taxon>
        <taxon>Peronosporaceae</taxon>
        <taxon>Phytophthora</taxon>
    </lineage>
</organism>
<protein>
    <submittedName>
        <fullName evidence="4">Uncharacterized protein</fullName>
    </submittedName>
</protein>
<dbReference type="Proteomes" id="UP000688947">
    <property type="component" value="Unassembled WGS sequence"/>
</dbReference>
<dbReference type="OrthoDB" id="104987at2759"/>
<evidence type="ECO:0000313" key="5">
    <source>
        <dbReference type="Proteomes" id="UP000251314"/>
    </source>
</evidence>
<reference evidence="3" key="3">
    <citation type="submission" date="2021-01" db="EMBL/GenBank/DDBJ databases">
        <title>Phytophthora aleatoria, a newly-described species from Pinus radiata is distinct from Phytophthora cactorum isolates based on comparative genomics.</title>
        <authorList>
            <person name="Mcdougal R."/>
            <person name="Panda P."/>
            <person name="Williams N."/>
            <person name="Studholme D.J."/>
        </authorList>
    </citation>
    <scope>NUCLEOTIDE SEQUENCE</scope>
    <source>
        <strain evidence="3">NZFS 3830</strain>
    </source>
</reference>
<dbReference type="AlphaFoldDB" id="A0A329T0Q2"/>
<dbReference type="EMBL" id="JAENGZ010000003">
    <property type="protein sequence ID" value="KAG6974783.1"/>
    <property type="molecule type" value="Genomic_DNA"/>
</dbReference>
<reference evidence="2" key="2">
    <citation type="submission" date="2018-05" db="EMBL/GenBank/DDBJ databases">
        <title>Effector identification in a new, highly contiguous assembly of the strawberry crown rot pathogen Phytophthora cactorum.</title>
        <authorList>
            <person name="Armitage A.D."/>
            <person name="Nellist C.F."/>
            <person name="Bates H."/>
            <person name="Vickerstaff R.J."/>
            <person name="Harrison R.J."/>
        </authorList>
    </citation>
    <scope>NUCLEOTIDE SEQUENCE</scope>
    <source>
        <strain evidence="1">4040</strain>
        <strain evidence="2">P421</strain>
    </source>
</reference>
<dbReference type="VEuPathDB" id="FungiDB:PC110_g785"/>
<evidence type="ECO:0000313" key="2">
    <source>
        <dbReference type="EMBL" id="KAG3228832.1"/>
    </source>
</evidence>
<dbReference type="Proteomes" id="UP000760860">
    <property type="component" value="Unassembled WGS sequence"/>
</dbReference>
<sequence length="176" mass="19346">MIDQLQLQSDGHESTLSVAMFEVQIVRQRKAGGGLQALRRPFSLAVSGQCLTVTAGSSTSAVLNISHVRIKSVRVRGRLLRVVVDSGDALTVRLRDQEEVLRAAEAMMETWGVDPLVEDSEVLAAESEEIGVEGLVNYYVNDPNFRQVVHEIHDHIDAALSSEKLSYEGYEARAGR</sequence>
<dbReference type="Proteomes" id="UP000736787">
    <property type="component" value="Unassembled WGS sequence"/>
</dbReference>